<feature type="compositionally biased region" description="Low complexity" evidence="2">
    <location>
        <begin position="37"/>
        <end position="52"/>
    </location>
</feature>
<feature type="region of interest" description="Disordered" evidence="2">
    <location>
        <begin position="1"/>
        <end position="20"/>
    </location>
</feature>
<accession>A0ABP0CY14</accession>
<keyword evidence="1" id="KW-0539">Nucleus</keyword>
<dbReference type="Proteomes" id="UP001642406">
    <property type="component" value="Unassembled WGS sequence"/>
</dbReference>
<proteinExistence type="predicted"/>
<evidence type="ECO:0008006" key="5">
    <source>
        <dbReference type="Google" id="ProtNLM"/>
    </source>
</evidence>
<dbReference type="PANTHER" id="PTHR37534">
    <property type="entry name" value="TRANSCRIPTIONAL ACTIVATOR PROTEIN UGA3"/>
    <property type="match status" value="1"/>
</dbReference>
<organism evidence="3 4">
    <name type="scientific">Sporothrix bragantina</name>
    <dbReference type="NCBI Taxonomy" id="671064"/>
    <lineage>
        <taxon>Eukaryota</taxon>
        <taxon>Fungi</taxon>
        <taxon>Dikarya</taxon>
        <taxon>Ascomycota</taxon>
        <taxon>Pezizomycotina</taxon>
        <taxon>Sordariomycetes</taxon>
        <taxon>Sordariomycetidae</taxon>
        <taxon>Ophiostomatales</taxon>
        <taxon>Ophiostomataceae</taxon>
        <taxon>Sporothrix</taxon>
    </lineage>
</organism>
<evidence type="ECO:0000313" key="4">
    <source>
        <dbReference type="Proteomes" id="UP001642406"/>
    </source>
</evidence>
<dbReference type="EMBL" id="CAWUHC010000149">
    <property type="protein sequence ID" value="CAK7235911.1"/>
    <property type="molecule type" value="Genomic_DNA"/>
</dbReference>
<gene>
    <name evidence="3" type="ORF">SBRCBS47491_009457</name>
</gene>
<evidence type="ECO:0000256" key="1">
    <source>
        <dbReference type="ARBA" id="ARBA00023242"/>
    </source>
</evidence>
<evidence type="ECO:0000313" key="3">
    <source>
        <dbReference type="EMBL" id="CAK7235911.1"/>
    </source>
</evidence>
<keyword evidence="4" id="KW-1185">Reference proteome</keyword>
<comment type="caution">
    <text evidence="3">The sequence shown here is derived from an EMBL/GenBank/DDBJ whole genome shotgun (WGS) entry which is preliminary data.</text>
</comment>
<protein>
    <recommendedName>
        <fullName evidence="5">C6 zinc finger domain containing protein</fullName>
    </recommendedName>
</protein>
<reference evidence="3 4" key="1">
    <citation type="submission" date="2024-01" db="EMBL/GenBank/DDBJ databases">
        <authorList>
            <person name="Allen C."/>
            <person name="Tagirdzhanova G."/>
        </authorList>
    </citation>
    <scope>NUCLEOTIDE SEQUENCE [LARGE SCALE GENOMIC DNA]</scope>
</reference>
<name>A0ABP0CY14_9PEZI</name>
<dbReference type="PANTHER" id="PTHR37534:SF2">
    <property type="entry name" value="N-ACETYLTRANSFERASE DOMAIN-CONTAINING PROTEIN"/>
    <property type="match status" value="1"/>
</dbReference>
<feature type="region of interest" description="Disordered" evidence="2">
    <location>
        <begin position="29"/>
        <end position="56"/>
    </location>
</feature>
<sequence>MDLMPWHPTPTPPSCSPLEHSADDMVLSSEVSEADPARATARSSAEATSTGRDTLTAMEVSSDDAVNQIRHYRYNLATWLDVCDTRQFFGTIVSVMALRSKHIRNALLVLSAASLAAPKGDILAERPNEPSESVIIADAHDPISTSLDHHVYTLLLAVANFLRETPAAWTEMWQRVHLSLLADPLSAPEHGLHLSCLRLRLDITVALMQGTGMLLHHAENVPSPATALGGDSSTSTVKDITGGNMVYTVHKMLLLCARILDFRAGVRRQVGVSRMQQWHQLAESANHWYAKRPMAFQPLVDLDLPSSVFGTAEAASAEEAGEDAITRPKGAPTHDELHPLFPSILFTNGTAVLSNQLYHTAMMLLLQSKPRTTIHEQSGVGGGGLNGGSRPSPAWSPLWHAQRVCGIALSNIRRECWDLSLVASLWVAAQTMTYEPQQRALLRGFDALATRMGWQVDHFQVTLRQVWGMES</sequence>
<evidence type="ECO:0000256" key="2">
    <source>
        <dbReference type="SAM" id="MobiDB-lite"/>
    </source>
</evidence>